<dbReference type="SUPFAM" id="SSF54236">
    <property type="entry name" value="Ubiquitin-like"/>
    <property type="match status" value="1"/>
</dbReference>
<comment type="subcellular location">
    <subcellularLocation>
        <location evidence="1">Endoplasmic reticulum</location>
    </subcellularLocation>
</comment>
<keyword evidence="3" id="KW-0175">Coiled coil</keyword>
<dbReference type="InterPro" id="IPR049483">
    <property type="entry name" value="FAF1_2-like_UAS"/>
</dbReference>
<dbReference type="Gene3D" id="3.10.20.90">
    <property type="entry name" value="Phosphatidylinositol 3-kinase Catalytic Subunit, Chain A, domain 1"/>
    <property type="match status" value="1"/>
</dbReference>
<dbReference type="AlphaFoldDB" id="A0AAV9IJ45"/>
<evidence type="ECO:0000256" key="4">
    <source>
        <dbReference type="SAM" id="MobiDB-lite"/>
    </source>
</evidence>
<dbReference type="InterPro" id="IPR006577">
    <property type="entry name" value="UAS"/>
</dbReference>
<organism evidence="6 7">
    <name type="scientific">Galdieria yellowstonensis</name>
    <dbReference type="NCBI Taxonomy" id="3028027"/>
    <lineage>
        <taxon>Eukaryota</taxon>
        <taxon>Rhodophyta</taxon>
        <taxon>Bangiophyceae</taxon>
        <taxon>Galdieriales</taxon>
        <taxon>Galdieriaceae</taxon>
        <taxon>Galdieria</taxon>
    </lineage>
</organism>
<evidence type="ECO:0000259" key="5">
    <source>
        <dbReference type="PROSITE" id="PS50033"/>
    </source>
</evidence>
<feature type="region of interest" description="Disordered" evidence="4">
    <location>
        <begin position="341"/>
        <end position="367"/>
    </location>
</feature>
<feature type="region of interest" description="Disordered" evidence="4">
    <location>
        <begin position="1"/>
        <end position="20"/>
    </location>
</feature>
<feature type="region of interest" description="Disordered" evidence="4">
    <location>
        <begin position="81"/>
        <end position="114"/>
    </location>
</feature>
<keyword evidence="2" id="KW-0256">Endoplasmic reticulum</keyword>
<comment type="caution">
    <text evidence="6">The sequence shown here is derived from an EMBL/GenBank/DDBJ whole genome shotgun (WGS) entry which is preliminary data.</text>
</comment>
<dbReference type="GO" id="GO:0005783">
    <property type="term" value="C:endoplasmic reticulum"/>
    <property type="evidence" value="ECO:0007669"/>
    <property type="project" value="UniProtKB-SubCell"/>
</dbReference>
<feature type="compositionally biased region" description="Basic and acidic residues" evidence="4">
    <location>
        <begin position="345"/>
        <end position="367"/>
    </location>
</feature>
<dbReference type="Gene3D" id="3.40.30.10">
    <property type="entry name" value="Glutaredoxin"/>
    <property type="match status" value="1"/>
</dbReference>
<gene>
    <name evidence="6" type="ORF">GAYE_SCF39G5297</name>
</gene>
<proteinExistence type="predicted"/>
<protein>
    <recommendedName>
        <fullName evidence="5">UBX domain-containing protein</fullName>
    </recommendedName>
</protein>
<dbReference type="CDD" id="cd14273">
    <property type="entry name" value="UBA_TAP-C_like"/>
    <property type="match status" value="1"/>
</dbReference>
<dbReference type="Pfam" id="PF21021">
    <property type="entry name" value="FAF1"/>
    <property type="match status" value="1"/>
</dbReference>
<dbReference type="PANTHER" id="PTHR23322">
    <property type="entry name" value="FAS-ASSOCIATED PROTEIN"/>
    <property type="match status" value="1"/>
</dbReference>
<dbReference type="SMART" id="SM00594">
    <property type="entry name" value="UAS"/>
    <property type="match status" value="1"/>
</dbReference>
<dbReference type="GO" id="GO:0043130">
    <property type="term" value="F:ubiquitin binding"/>
    <property type="evidence" value="ECO:0007669"/>
    <property type="project" value="TreeGrafter"/>
</dbReference>
<dbReference type="GO" id="GO:0036503">
    <property type="term" value="P:ERAD pathway"/>
    <property type="evidence" value="ECO:0007669"/>
    <property type="project" value="TreeGrafter"/>
</dbReference>
<dbReference type="Proteomes" id="UP001300502">
    <property type="component" value="Unassembled WGS sequence"/>
</dbReference>
<dbReference type="InterPro" id="IPR009060">
    <property type="entry name" value="UBA-like_sf"/>
</dbReference>
<evidence type="ECO:0000256" key="2">
    <source>
        <dbReference type="ARBA" id="ARBA00022824"/>
    </source>
</evidence>
<dbReference type="InterPro" id="IPR050730">
    <property type="entry name" value="UBX_domain-protein"/>
</dbReference>
<accession>A0AAV9IJ45</accession>
<evidence type="ECO:0000313" key="6">
    <source>
        <dbReference type="EMBL" id="KAK4527375.1"/>
    </source>
</evidence>
<dbReference type="InterPro" id="IPR029071">
    <property type="entry name" value="Ubiquitin-like_domsf"/>
</dbReference>
<keyword evidence="7" id="KW-1185">Reference proteome</keyword>
<reference evidence="6 7" key="1">
    <citation type="submission" date="2022-07" db="EMBL/GenBank/DDBJ databases">
        <title>Genome-wide signatures of adaptation to extreme environments.</title>
        <authorList>
            <person name="Cho C.H."/>
            <person name="Yoon H.S."/>
        </authorList>
    </citation>
    <scope>NUCLEOTIDE SEQUENCE [LARGE SCALE GENOMIC DNA]</scope>
    <source>
        <strain evidence="6 7">108.79 E11</strain>
    </source>
</reference>
<dbReference type="EMBL" id="JANCYU010000051">
    <property type="protein sequence ID" value="KAK4527375.1"/>
    <property type="molecule type" value="Genomic_DNA"/>
</dbReference>
<dbReference type="Pfam" id="PF00789">
    <property type="entry name" value="UBX"/>
    <property type="match status" value="1"/>
</dbReference>
<dbReference type="SMART" id="SM00166">
    <property type="entry name" value="UBX"/>
    <property type="match status" value="1"/>
</dbReference>
<dbReference type="Gene3D" id="1.10.8.10">
    <property type="entry name" value="DNA helicase RuvA subunit, C-terminal domain"/>
    <property type="match status" value="1"/>
</dbReference>
<dbReference type="InterPro" id="IPR036249">
    <property type="entry name" value="Thioredoxin-like_sf"/>
</dbReference>
<feature type="domain" description="UBX" evidence="5">
    <location>
        <begin position="386"/>
        <end position="464"/>
    </location>
</feature>
<dbReference type="Pfam" id="PF14555">
    <property type="entry name" value="UBA_4"/>
    <property type="match status" value="1"/>
</dbReference>
<evidence type="ECO:0000313" key="7">
    <source>
        <dbReference type="Proteomes" id="UP001300502"/>
    </source>
</evidence>
<dbReference type="PROSITE" id="PS50033">
    <property type="entry name" value="UBX"/>
    <property type="match status" value="1"/>
</dbReference>
<dbReference type="InterPro" id="IPR001012">
    <property type="entry name" value="UBX_dom"/>
</dbReference>
<feature type="compositionally biased region" description="Gly residues" evidence="4">
    <location>
        <begin position="1"/>
        <end position="11"/>
    </location>
</feature>
<evidence type="ECO:0000256" key="1">
    <source>
        <dbReference type="ARBA" id="ARBA00004240"/>
    </source>
</evidence>
<dbReference type="PANTHER" id="PTHR23322:SF1">
    <property type="entry name" value="FAS-ASSOCIATED FACTOR 2"/>
    <property type="match status" value="1"/>
</dbReference>
<name>A0AAV9IJ45_9RHOD</name>
<sequence length="467" mass="53249">MSEPEGGGGGEESLEPEVNSALLNSLPQDKKDSVETFITVTRCNSVEEAIDKLESVGWNLERAVDLHLSGESFPVARDPMNGSENGLSEATRVPQQGAGVVVDSGGPRNSSSSRPSTLFQMTVSFFLAPLRALIKAAASLLRLLFLGPRSVSRPRIEVARRAAREFAQQFESEYGSIHPTFFQGCFLDALNYAKQQFKFVLVYLHADSHYLTPDFCRDVLTNEQVVGLINENFIFWACSVNSAEGRHLQTSFRATEFPFVAVVTVAQGRRNAQVLESKQGAMESDELIEFLVQSLERHGEILNQARLERQRHLETRQIREEQDVAFQRAIEEDRARLEAAAQAEASRKEEEARLEREREEAEKERQRLERRRRLKMEEMEPEPVKGDSDVVVVAIRQPDGSRIERRFKKENTIRQVFDWVDIRGVDIDKIRLVCNFPKRHFDYVEDGHWKLCEVDQGPHLVFFVEDK</sequence>
<dbReference type="CDD" id="cd02958">
    <property type="entry name" value="UAS"/>
    <property type="match status" value="1"/>
</dbReference>
<dbReference type="SUPFAM" id="SSF52833">
    <property type="entry name" value="Thioredoxin-like"/>
    <property type="match status" value="1"/>
</dbReference>
<feature type="compositionally biased region" description="Low complexity" evidence="4">
    <location>
        <begin position="104"/>
        <end position="114"/>
    </location>
</feature>
<dbReference type="SUPFAM" id="SSF46934">
    <property type="entry name" value="UBA-like"/>
    <property type="match status" value="1"/>
</dbReference>
<evidence type="ECO:0000256" key="3">
    <source>
        <dbReference type="ARBA" id="ARBA00023054"/>
    </source>
</evidence>